<evidence type="ECO:0000313" key="4">
    <source>
        <dbReference type="Proteomes" id="UP000076038"/>
    </source>
</evidence>
<evidence type="ECO:0000256" key="1">
    <source>
        <dbReference type="ARBA" id="ARBA00022801"/>
    </source>
</evidence>
<dbReference type="InterPro" id="IPR036457">
    <property type="entry name" value="PPM-type-like_dom_sf"/>
</dbReference>
<evidence type="ECO:0000259" key="2">
    <source>
        <dbReference type="PROSITE" id="PS51746"/>
    </source>
</evidence>
<dbReference type="PROSITE" id="PS51746">
    <property type="entry name" value="PPM_2"/>
    <property type="match status" value="1"/>
</dbReference>
<dbReference type="SUPFAM" id="SSF81606">
    <property type="entry name" value="PP2C-like"/>
    <property type="match status" value="1"/>
</dbReference>
<name>A0A143QI61_RHOFA</name>
<reference evidence="4" key="2">
    <citation type="submission" date="2016-04" db="EMBL/GenBank/DDBJ databases">
        <title>Complete Genome and Plasmid Sequences for Rhodococcus fascians D188 and Draft Sequences for Rhodococcus spp. Isolates PBTS 1 and PBTS 2.</title>
        <authorList>
            <person name="Stamer R."/>
            <person name="Vereecke D."/>
            <person name="Zhang Y."/>
            <person name="Schilkey F."/>
            <person name="Devitt N."/>
            <person name="Randall J."/>
        </authorList>
    </citation>
    <scope>NUCLEOTIDE SEQUENCE [LARGE SCALE GENOMIC DNA]</scope>
    <source>
        <strain evidence="4">PBTS2</strain>
    </source>
</reference>
<organism evidence="3 4">
    <name type="scientific">Rhodococcoides fascians</name>
    <name type="common">Rhodococcus fascians</name>
    <dbReference type="NCBI Taxonomy" id="1828"/>
    <lineage>
        <taxon>Bacteria</taxon>
        <taxon>Bacillati</taxon>
        <taxon>Actinomycetota</taxon>
        <taxon>Actinomycetes</taxon>
        <taxon>Mycobacteriales</taxon>
        <taxon>Nocardiaceae</taxon>
        <taxon>Rhodococcoides</taxon>
    </lineage>
</organism>
<feature type="domain" description="PPM-type phosphatase" evidence="2">
    <location>
        <begin position="156"/>
        <end position="374"/>
    </location>
</feature>
<accession>A0A143QI61</accession>
<sequence length="386" mass="41519">MIDDLDVEDLYENAPCGYLSVRPDMRIARLNSTLATWLGFEVDALVGTDFGELLTVGGRIHYETHFGPMLLMNGKLDGIALDLVTADRRRLPVFITANVKIDAAGRPVLIRITALDARDRRTYERELLQSRTRAELLAKTLQRSLLPPALLPPSGMTAAAHYRAASRDEVGGDFYDLFPLSDDCWGFFLGDVCGKGASAAAVTSLTRYTLRAAAVYDENPVAVLQNLDSVLRQEFRDANAQFCTAVFGILSRTDTGFEVSMASGGHPPPLVLRADGTAHYVTMTGGQLIGILRHARFVPATVTLEAGDTLMLYSDGLTEARVGRGRYDDDGALLEFATAHAPATPAAIVDDLRLLLRSFGDGLADDAAVMALGVSPAPDSVEGSEG</sequence>
<protein>
    <submittedName>
        <fullName evidence="3">Phosphoserine phosphatase RsbP</fullName>
        <ecNumber evidence="3">3.1.3.3</ecNumber>
    </submittedName>
</protein>
<dbReference type="InterPro" id="IPR052016">
    <property type="entry name" value="Bact_Sigma-Reg"/>
</dbReference>
<dbReference type="PATRIC" id="fig|1653479.3.peg.1201"/>
<dbReference type="EC" id="3.1.3.3" evidence="3"/>
<reference evidence="3 4" key="1">
    <citation type="journal article" date="2016" name="Genome Announc.">
        <title>Complete Genome and Plasmid Sequences for Rhodococcus fascians D188 and Draft Sequences for Rhodococcus Isolates PBTS 1 and PBTS 2.</title>
        <authorList>
            <person name="Stamler R.A."/>
            <person name="Vereecke D."/>
            <person name="Zhang Y."/>
            <person name="Schilkey F."/>
            <person name="Devitt N."/>
            <person name="Randall J.J."/>
        </authorList>
    </citation>
    <scope>NUCLEOTIDE SEQUENCE [LARGE SCALE GENOMIC DNA]</scope>
    <source>
        <strain evidence="3 4">PBTS2</strain>
    </source>
</reference>
<evidence type="ECO:0000313" key="3">
    <source>
        <dbReference type="EMBL" id="AMY22496.1"/>
    </source>
</evidence>
<keyword evidence="4" id="KW-1185">Reference proteome</keyword>
<dbReference type="GO" id="GO:0016791">
    <property type="term" value="F:phosphatase activity"/>
    <property type="evidence" value="ECO:0007669"/>
    <property type="project" value="TreeGrafter"/>
</dbReference>
<dbReference type="Gene3D" id="3.30.450.20">
    <property type="entry name" value="PAS domain"/>
    <property type="match status" value="1"/>
</dbReference>
<dbReference type="Gene3D" id="3.60.40.10">
    <property type="entry name" value="PPM-type phosphatase domain"/>
    <property type="match status" value="1"/>
</dbReference>
<proteinExistence type="predicted"/>
<keyword evidence="1 3" id="KW-0378">Hydrolase</keyword>
<dbReference type="OrthoDB" id="5241041at2"/>
<dbReference type="SUPFAM" id="SSF55785">
    <property type="entry name" value="PYP-like sensor domain (PAS domain)"/>
    <property type="match status" value="1"/>
</dbReference>
<dbReference type="InterPro" id="IPR001932">
    <property type="entry name" value="PPM-type_phosphatase-like_dom"/>
</dbReference>
<dbReference type="Pfam" id="PF07228">
    <property type="entry name" value="SpoIIE"/>
    <property type="match status" value="1"/>
</dbReference>
<dbReference type="AlphaFoldDB" id="A0A143QI61"/>
<dbReference type="SMART" id="SM00331">
    <property type="entry name" value="PP2C_SIG"/>
    <property type="match status" value="1"/>
</dbReference>
<dbReference type="KEGG" id="rhs:A3Q41_01185"/>
<dbReference type="EMBL" id="CP015220">
    <property type="protein sequence ID" value="AMY22496.1"/>
    <property type="molecule type" value="Genomic_DNA"/>
</dbReference>
<dbReference type="PANTHER" id="PTHR43156">
    <property type="entry name" value="STAGE II SPORULATION PROTEIN E-RELATED"/>
    <property type="match status" value="1"/>
</dbReference>
<dbReference type="InterPro" id="IPR035965">
    <property type="entry name" value="PAS-like_dom_sf"/>
</dbReference>
<dbReference type="Proteomes" id="UP000076038">
    <property type="component" value="Chromosome"/>
</dbReference>
<gene>
    <name evidence="3" type="primary">rsbP_1</name>
    <name evidence="3" type="ORF">A3Q41_01185</name>
</gene>
<dbReference type="PANTHER" id="PTHR43156:SF2">
    <property type="entry name" value="STAGE II SPORULATION PROTEIN E"/>
    <property type="match status" value="1"/>
</dbReference>